<dbReference type="PANTHER" id="PTHR31476">
    <property type="entry name" value="PROTEIN WHAT'S THIS FACTOR 1 HOMOLOG, CHLOROPLASTIC"/>
    <property type="match status" value="1"/>
</dbReference>
<dbReference type="Proteomes" id="UP001161247">
    <property type="component" value="Chromosome 2"/>
</dbReference>
<dbReference type="EMBL" id="OX459119">
    <property type="protein sequence ID" value="CAI9097057.1"/>
    <property type="molecule type" value="Genomic_DNA"/>
</dbReference>
<dbReference type="AlphaFoldDB" id="A0AAV1CNS2"/>
<dbReference type="InterPro" id="IPR045040">
    <property type="entry name" value="PORR_fam"/>
</dbReference>
<name>A0AAV1CNS2_OLDCO</name>
<protein>
    <submittedName>
        <fullName evidence="3">OLC1v1033354C1</fullName>
    </submittedName>
</protein>
<evidence type="ECO:0000313" key="3">
    <source>
        <dbReference type="EMBL" id="CAI9097057.1"/>
    </source>
</evidence>
<feature type="region of interest" description="Disordered" evidence="1">
    <location>
        <begin position="405"/>
        <end position="440"/>
    </location>
</feature>
<feature type="domain" description="PORR" evidence="2">
    <location>
        <begin position="49"/>
        <end position="384"/>
    </location>
</feature>
<dbReference type="PANTHER" id="PTHR31476:SF8">
    <property type="entry name" value="EXPRESSED PROTEIN"/>
    <property type="match status" value="1"/>
</dbReference>
<proteinExistence type="predicted"/>
<feature type="compositionally biased region" description="Basic and acidic residues" evidence="1">
    <location>
        <begin position="405"/>
        <end position="425"/>
    </location>
</feature>
<reference evidence="3" key="1">
    <citation type="submission" date="2023-03" db="EMBL/GenBank/DDBJ databases">
        <authorList>
            <person name="Julca I."/>
        </authorList>
    </citation>
    <scope>NUCLEOTIDE SEQUENCE</scope>
</reference>
<organism evidence="3 4">
    <name type="scientific">Oldenlandia corymbosa var. corymbosa</name>
    <dbReference type="NCBI Taxonomy" id="529605"/>
    <lineage>
        <taxon>Eukaryota</taxon>
        <taxon>Viridiplantae</taxon>
        <taxon>Streptophyta</taxon>
        <taxon>Embryophyta</taxon>
        <taxon>Tracheophyta</taxon>
        <taxon>Spermatophyta</taxon>
        <taxon>Magnoliopsida</taxon>
        <taxon>eudicotyledons</taxon>
        <taxon>Gunneridae</taxon>
        <taxon>Pentapetalae</taxon>
        <taxon>asterids</taxon>
        <taxon>lamiids</taxon>
        <taxon>Gentianales</taxon>
        <taxon>Rubiaceae</taxon>
        <taxon>Rubioideae</taxon>
        <taxon>Spermacoceae</taxon>
        <taxon>Hedyotis-Oldenlandia complex</taxon>
        <taxon>Oldenlandia</taxon>
    </lineage>
</organism>
<gene>
    <name evidence="3" type="ORF">OLC1_LOCUS7652</name>
</gene>
<accession>A0AAV1CNS2</accession>
<keyword evidence="4" id="KW-1185">Reference proteome</keyword>
<dbReference type="InterPro" id="IPR021099">
    <property type="entry name" value="PORR_domain"/>
</dbReference>
<evidence type="ECO:0000259" key="2">
    <source>
        <dbReference type="Pfam" id="PF11955"/>
    </source>
</evidence>
<evidence type="ECO:0000313" key="4">
    <source>
        <dbReference type="Proteomes" id="UP001161247"/>
    </source>
</evidence>
<sequence length="450" mass="53767">MPHRDGVAKTLLGQLLCNRRMPLMNLHNCLLQCRMMTTSKRVQDRSKRKRVQDLEVSLEKHKILSKILFLFEILKQQPEQVMPIRDLDRHRRQINLPKPHKLSAFLRKSPKLFELYKDDHGTSWCGITKLAEDLVEEEEKIIEENSFKAVEYVCRMLMMSVDKRLPLEKVAHFRRDLGLPFDFRTKWVHEYPKHFKVVRPFLPLDEREYLELVEWNPSWAITELEKKWRRTQGMKLDDPDRVPGLLSLEFPMKFPPNYKKMLSRYSEQISNFQKREYLCPYADARDLKAGSHEFDKRAVAVMHELLSFTIEKRLITDHLTHFRREFVMPQKLMRLLLKHFGIFYVSEKGRRFSVFLNEAYEGSELIEKHPLIVWREKVDKYIGYRRKKSPFMGLEYLSEMEDKDLLESDSEHDSISVESEQKDAMHNFNDVSSSDSSEMEIEEIYAAYED</sequence>
<evidence type="ECO:0000256" key="1">
    <source>
        <dbReference type="SAM" id="MobiDB-lite"/>
    </source>
</evidence>
<dbReference type="Pfam" id="PF11955">
    <property type="entry name" value="PORR"/>
    <property type="match status" value="1"/>
</dbReference>
<dbReference type="GO" id="GO:0003723">
    <property type="term" value="F:RNA binding"/>
    <property type="evidence" value="ECO:0007669"/>
    <property type="project" value="InterPro"/>
</dbReference>